<feature type="chain" id="PRO_5012836129" description="C2H2-type domain-containing protein" evidence="2">
    <location>
        <begin position="16"/>
        <end position="1282"/>
    </location>
</feature>
<dbReference type="STRING" id="31234.E3N5Z1"/>
<evidence type="ECO:0000313" key="4">
    <source>
        <dbReference type="EMBL" id="EFO87399.1"/>
    </source>
</evidence>
<dbReference type="PANTHER" id="PTHR33845:SF1">
    <property type="entry name" value="C2H2-TYPE DOMAIN-CONTAINING PROTEIN"/>
    <property type="match status" value="1"/>
</dbReference>
<keyword evidence="2" id="KW-0732">Signal</keyword>
<evidence type="ECO:0000256" key="2">
    <source>
        <dbReference type="SAM" id="SignalP"/>
    </source>
</evidence>
<dbReference type="Proteomes" id="UP000008281">
    <property type="component" value="Unassembled WGS sequence"/>
</dbReference>
<feature type="region of interest" description="Disordered" evidence="1">
    <location>
        <begin position="1169"/>
        <end position="1234"/>
    </location>
</feature>
<feature type="compositionally biased region" description="Basic and acidic residues" evidence="1">
    <location>
        <begin position="27"/>
        <end position="38"/>
    </location>
</feature>
<dbReference type="InParanoid" id="E3N5Z1"/>
<dbReference type="HOGENOM" id="CLU_003061_0_0_1"/>
<feature type="domain" description="C2H2-type" evidence="3">
    <location>
        <begin position="1017"/>
        <end position="1041"/>
    </location>
</feature>
<feature type="region of interest" description="Disordered" evidence="1">
    <location>
        <begin position="18"/>
        <end position="61"/>
    </location>
</feature>
<dbReference type="InterPro" id="IPR013087">
    <property type="entry name" value="Znf_C2H2_type"/>
</dbReference>
<evidence type="ECO:0000259" key="3">
    <source>
        <dbReference type="PROSITE" id="PS00028"/>
    </source>
</evidence>
<organism evidence="5">
    <name type="scientific">Caenorhabditis remanei</name>
    <name type="common">Caenorhabditis vulgaris</name>
    <dbReference type="NCBI Taxonomy" id="31234"/>
    <lineage>
        <taxon>Eukaryota</taxon>
        <taxon>Metazoa</taxon>
        <taxon>Ecdysozoa</taxon>
        <taxon>Nematoda</taxon>
        <taxon>Chromadorea</taxon>
        <taxon>Rhabditida</taxon>
        <taxon>Rhabditina</taxon>
        <taxon>Rhabditomorpha</taxon>
        <taxon>Rhabditoidea</taxon>
        <taxon>Rhabditidae</taxon>
        <taxon>Peloderinae</taxon>
        <taxon>Caenorhabditis</taxon>
    </lineage>
</organism>
<keyword evidence="5" id="KW-1185">Reference proteome</keyword>
<feature type="compositionally biased region" description="Polar residues" evidence="1">
    <location>
        <begin position="260"/>
        <end position="269"/>
    </location>
</feature>
<accession>E3N5Z1</accession>
<evidence type="ECO:0000313" key="5">
    <source>
        <dbReference type="Proteomes" id="UP000008281"/>
    </source>
</evidence>
<feature type="compositionally biased region" description="Low complexity" evidence="1">
    <location>
        <begin position="47"/>
        <end position="61"/>
    </location>
</feature>
<dbReference type="PROSITE" id="PS00028">
    <property type="entry name" value="ZINC_FINGER_C2H2_1"/>
    <property type="match status" value="1"/>
</dbReference>
<sequence length="1282" mass="145921">MNFFLLLFSIGLVSSLPTNESVPSKRMKTEKPEEKLNQHDSTTPDLSQSSSSFNVPSQSKSSSCYFSKVRKSESEQKERTSFTKVTTNCGGNLVKWSSLLDSFKGKMFGAHNEMDLLAARGAAEYHDYNNPDVNEEVGNRMVCDQHWKELVTEWPTTKNPNHIRKEYDSGKAQLKCGMPSDVSPHSTLTIPKVSHDVLTRDEAQRVLHDYHSHVHIGTPLCKFHKDFVSVAQCIDLFESSVSMDAPVSKRLRSAVEKYSTDPQSCTSDQVMDVDETDDTNSQSPAENPEHNDGVCDTKFFEWAKSLGIERIVSRKPFSQLSRRSKLIKASAMNKVVSEALELLAPGNSKELKTFLLDLEGNQWTKVRSELFEELMSSIVLEHSKLATRKERRSVLSLVTSTLPYSTVLKYFPELTRYEYTKSRRYSFLLNRTPYTSPLRQKFVKEDVVSFIDFITSPLVRSDLPYGRRTLTKSDGTKLDISNSLRNVRAIEIVEMYIKMKTEKGEKDQLMSRSTLFKILEKCKATTREALECVDYFISDALDSFENLSEILEKMKVAGYIDGATEKNFHKRLHDSKTYLQTDFKLHLKFESKISDHCIKFALSDPIEKKHASICLEGKNSHDHDKDMCERCQAIRDVFDDLITTVSNLISSAKLKTLWSSDEKNVNSETELTVFLDDVKTAERNVIELKKHQGMWKKIRSQKVIPKQAVEPQSDYFGKSGISVHVTNALNIDKDGNLRQHNFVHITKHEIQVRLFECVVTPVIFLQDSTTVLLILKHVLQELKHVGILRVHLRSDNAGELAKTMSDKHFSKGCYHSTRTLTSLPAISKKVGVEILSFTFSEAQGGKGAADRAAAEYKTKLRTWLGSGKNAETPDQLFLALTEGRFPKAMSSYLCSIDFSTVKNENIEIRGIQNMYDFQFNNSNSEMISRKFGLIGDGTKHDSRKFIAVKGTMTIETSGGYGISDHETFWKSSKCSKKCSEEDIEVQTAADEIIPFNDVDVDQGEHTPKPMESAVFECPEEGCTAVFTKYGNLERHLALGKHQLVPEKETLLDFAMERFAETIEGLREHSTPNTLKDALTTLPAGVLPFSNQKGWAIPSKKVYKKYNKDVVQFVMKKFEDSSKKKLKIYPKLIAKELREQKKDGTLQFAPDTWLNYKQISNLYQTFGRKSRELEEKKKKEKKTSKADQSTGTQVPPTIPSSIRTPQNRASATRKPKTTSTGEESKKRSRRETTEELVDLVLEELNQREYDDSEEIYDENSDENQDFYLLIEEIEKEEKEIFDS</sequence>
<proteinExistence type="predicted"/>
<protein>
    <recommendedName>
        <fullName evidence="3">C2H2-type domain-containing protein</fullName>
    </recommendedName>
</protein>
<feature type="compositionally biased region" description="Polar residues" evidence="1">
    <location>
        <begin position="1185"/>
        <end position="1209"/>
    </location>
</feature>
<name>E3N5Z1_CAERE</name>
<gene>
    <name evidence="4" type="ORF">CRE_30361</name>
</gene>
<dbReference type="EMBL" id="DS268535">
    <property type="protein sequence ID" value="EFO87399.1"/>
    <property type="molecule type" value="Genomic_DNA"/>
</dbReference>
<reference evidence="4" key="1">
    <citation type="submission" date="2007-07" db="EMBL/GenBank/DDBJ databases">
        <title>PCAP assembly of the Caenorhabditis remanei genome.</title>
        <authorList>
            <consortium name="The Caenorhabditis remanei Sequencing Consortium"/>
            <person name="Wilson R.K."/>
        </authorList>
    </citation>
    <scope>NUCLEOTIDE SEQUENCE [LARGE SCALE GENOMIC DNA]</scope>
    <source>
        <strain evidence="4">PB4641</strain>
    </source>
</reference>
<dbReference type="eggNOG" id="ENOG502QS0X">
    <property type="taxonomic scope" value="Eukaryota"/>
</dbReference>
<evidence type="ECO:0000256" key="1">
    <source>
        <dbReference type="SAM" id="MobiDB-lite"/>
    </source>
</evidence>
<dbReference type="PANTHER" id="PTHR33845">
    <property type="entry name" value="C2H2-TYPE DOMAIN-CONTAINING PROTEIN"/>
    <property type="match status" value="1"/>
</dbReference>
<feature type="signal peptide" evidence="2">
    <location>
        <begin position="1"/>
        <end position="15"/>
    </location>
</feature>
<dbReference type="OrthoDB" id="5877535at2759"/>
<feature type="compositionally biased region" description="Basic and acidic residues" evidence="1">
    <location>
        <begin position="1221"/>
        <end position="1232"/>
    </location>
</feature>
<feature type="region of interest" description="Disordered" evidence="1">
    <location>
        <begin position="256"/>
        <end position="293"/>
    </location>
</feature>